<dbReference type="NCBIfam" id="TIGR03187">
    <property type="entry name" value="DGQHR"/>
    <property type="match status" value="1"/>
</dbReference>
<name>A0ABQ0JN44_9VIBR</name>
<dbReference type="Pfam" id="PF14072">
    <property type="entry name" value="DndB"/>
    <property type="match status" value="1"/>
</dbReference>
<reference evidence="2" key="2">
    <citation type="submission" date="2014-09" db="EMBL/GenBank/DDBJ databases">
        <authorList>
            <consortium name="NBRP consortium"/>
            <person name="Sawabe T."/>
            <person name="Meirelles P."/>
            <person name="Nakanishi M."/>
            <person name="Sayaka M."/>
            <person name="Hattori M."/>
            <person name="Ohkuma M."/>
        </authorList>
    </citation>
    <scope>NUCLEOTIDE SEQUENCE [LARGE SCALE GENOMIC DNA]</scope>
    <source>
        <strain evidence="2">JCM 19239</strain>
    </source>
</reference>
<organism evidence="1 2">
    <name type="scientific">Vibrio variabilis</name>
    <dbReference type="NCBI Taxonomy" id="990271"/>
    <lineage>
        <taxon>Bacteria</taxon>
        <taxon>Pseudomonadati</taxon>
        <taxon>Pseudomonadota</taxon>
        <taxon>Gammaproteobacteria</taxon>
        <taxon>Vibrionales</taxon>
        <taxon>Vibrionaceae</taxon>
        <taxon>Vibrio</taxon>
    </lineage>
</organism>
<keyword evidence="2" id="KW-1185">Reference proteome</keyword>
<sequence length="407" mass="46290">MTETLKIKVIQEQVNGVTVYTGWVEGKKVRDVAKIVHITREGEYIQGYQRNELPKHIESITDYVESKNSTILANLVIGFNNTVVFEPIVEGSEFGHLIVPYDPELPSSQLPGAIVDGQQRSGGVKNSNHESYPLPVSIFISEDENDYIQQFLILNLGKPLTSVQLNALALYDDIYKPPALAEKAFPLSISEELGFRNEDSPLIGLIKSNGNKDGIIAESSITEFVMNVKRQALQTIGVRVYQELDDEKRKEFVQILINFWKAVTVVFGEDWALKSRDMKRTYITHGTSIIGFSYLCRHMLRTFQTPSKNVGNESVLTHEVPSPSFFIKELSLLKDKCNFSKGYWILGVARSHELEGKANPELEALPYSRRWNDFQNTTSEKQLFATNILRLYEISKGWREDYPIFID</sequence>
<dbReference type="CDD" id="cd16413">
    <property type="entry name" value="DGQHR_domain"/>
    <property type="match status" value="1"/>
</dbReference>
<dbReference type="EMBL" id="BBMS01000086">
    <property type="protein sequence ID" value="GAL30175.1"/>
    <property type="molecule type" value="Genomic_DNA"/>
</dbReference>
<accession>A0ABQ0JN44</accession>
<comment type="caution">
    <text evidence="1">The sequence shown here is derived from an EMBL/GenBank/DDBJ whole genome shotgun (WGS) entry which is preliminary data.</text>
</comment>
<evidence type="ECO:0000313" key="1">
    <source>
        <dbReference type="EMBL" id="GAL30175.1"/>
    </source>
</evidence>
<gene>
    <name evidence="1" type="ORF">JCM19239_6808</name>
</gene>
<reference evidence="2" key="1">
    <citation type="submission" date="2014-09" db="EMBL/GenBank/DDBJ databases">
        <title>Vibrio variabilis JCM 19239. (C206) whole genome shotgun sequence.</title>
        <authorList>
            <person name="Sawabe T."/>
            <person name="Meirelles P."/>
            <person name="Nakanishi M."/>
            <person name="Sayaka M."/>
            <person name="Hattori M."/>
            <person name="Ohkuma M."/>
        </authorList>
    </citation>
    <scope>NUCLEOTIDE SEQUENCE [LARGE SCALE GENOMIC DNA]</scope>
    <source>
        <strain evidence="2">JCM 19239</strain>
    </source>
</reference>
<evidence type="ECO:0000313" key="2">
    <source>
        <dbReference type="Proteomes" id="UP000029223"/>
    </source>
</evidence>
<protein>
    <submittedName>
        <fullName evidence="1">TgtA5 cluster protein 1</fullName>
    </submittedName>
</protein>
<proteinExistence type="predicted"/>
<dbReference type="InterPro" id="IPR017642">
    <property type="entry name" value="DNA_S_mod_DndB"/>
</dbReference>
<dbReference type="Proteomes" id="UP000029223">
    <property type="component" value="Unassembled WGS sequence"/>
</dbReference>
<dbReference type="InterPro" id="IPR017601">
    <property type="entry name" value="DGQHR-contain_dom"/>
</dbReference>